<name>A0ABV1J4E4_9FIRM</name>
<dbReference type="InterPro" id="IPR023214">
    <property type="entry name" value="HAD_sf"/>
</dbReference>
<evidence type="ECO:0000313" key="6">
    <source>
        <dbReference type="Proteomes" id="UP001481872"/>
    </source>
</evidence>
<proteinExistence type="inferred from homology"/>
<dbReference type="Gene3D" id="1.20.1440.100">
    <property type="entry name" value="SG protein - dephosphorylation function"/>
    <property type="match status" value="1"/>
</dbReference>
<evidence type="ECO:0000256" key="3">
    <source>
        <dbReference type="ARBA" id="ARBA00022801"/>
    </source>
</evidence>
<dbReference type="PANTHER" id="PTHR43344:SF13">
    <property type="entry name" value="PHOSPHATASE RV3661-RELATED"/>
    <property type="match status" value="1"/>
</dbReference>
<dbReference type="PANTHER" id="PTHR43344">
    <property type="entry name" value="PHOSPHOSERINE PHOSPHATASE"/>
    <property type="match status" value="1"/>
</dbReference>
<dbReference type="EC" id="3.1.3.-" evidence="5"/>
<dbReference type="InterPro" id="IPR036412">
    <property type="entry name" value="HAD-like_sf"/>
</dbReference>
<dbReference type="Gene3D" id="3.40.50.1000">
    <property type="entry name" value="HAD superfamily/HAD-like"/>
    <property type="match status" value="1"/>
</dbReference>
<dbReference type="GO" id="GO:0016787">
    <property type="term" value="F:hydrolase activity"/>
    <property type="evidence" value="ECO:0007669"/>
    <property type="project" value="UniProtKB-KW"/>
</dbReference>
<dbReference type="SUPFAM" id="SSF56784">
    <property type="entry name" value="HAD-like"/>
    <property type="match status" value="1"/>
</dbReference>
<keyword evidence="4" id="KW-0460">Magnesium</keyword>
<dbReference type="Pfam" id="PF12710">
    <property type="entry name" value="HAD"/>
    <property type="match status" value="1"/>
</dbReference>
<protein>
    <submittedName>
        <fullName evidence="5">HAD family hydrolase</fullName>
        <ecNumber evidence="5">3.1.3.-</ecNumber>
    </submittedName>
</protein>
<evidence type="ECO:0000256" key="4">
    <source>
        <dbReference type="ARBA" id="ARBA00022842"/>
    </source>
</evidence>
<evidence type="ECO:0000256" key="2">
    <source>
        <dbReference type="ARBA" id="ARBA00022723"/>
    </source>
</evidence>
<keyword evidence="2" id="KW-0479">Metal-binding</keyword>
<dbReference type="EMBL" id="JBBNPS010000003">
    <property type="protein sequence ID" value="MEQ3353054.1"/>
    <property type="molecule type" value="Genomic_DNA"/>
</dbReference>
<reference evidence="5 6" key="1">
    <citation type="submission" date="2024-04" db="EMBL/GenBank/DDBJ databases">
        <title>Human intestinal bacterial collection.</title>
        <authorList>
            <person name="Pauvert C."/>
            <person name="Hitch T.C.A."/>
            <person name="Clavel T."/>
        </authorList>
    </citation>
    <scope>NUCLEOTIDE SEQUENCE [LARGE SCALE GENOMIC DNA]</scope>
    <source>
        <strain evidence="5 6">CLA-SR-H026</strain>
    </source>
</reference>
<gene>
    <name evidence="5" type="ORF">AAA081_01885</name>
</gene>
<dbReference type="InterPro" id="IPR050582">
    <property type="entry name" value="HAD-like_SerB"/>
</dbReference>
<dbReference type="NCBIfam" id="TIGR01488">
    <property type="entry name" value="HAD-SF-IB"/>
    <property type="match status" value="1"/>
</dbReference>
<comment type="similarity">
    <text evidence="1">Belongs to the HAD-like hydrolase superfamily. SerB family.</text>
</comment>
<sequence>MKQKIALFDFDRTVISKDSIFILYDVTARKIPGFRAKLYKELVTGSLLRSPKAVKKNVKNSFLSMLSYYTDDEIKAFVYEDVMAYAFKEAVDEIYALKAAGYYLLLVSASVEDYLKYVADVLPFDHIIGTKTDEDFEMVGDNNKHAKKVDNILAHLTEKNMEIDYENSVAYSDSLAADRPMMELVKTRYLINNKTDAEGYLHLNWKEKAQGPFRA</sequence>
<comment type="caution">
    <text evidence="5">The sequence shown here is derived from an EMBL/GenBank/DDBJ whole genome shotgun (WGS) entry which is preliminary data.</text>
</comment>
<evidence type="ECO:0000313" key="5">
    <source>
        <dbReference type="EMBL" id="MEQ3353054.1"/>
    </source>
</evidence>
<evidence type="ECO:0000256" key="1">
    <source>
        <dbReference type="ARBA" id="ARBA00009184"/>
    </source>
</evidence>
<dbReference type="RefSeq" id="WP_148471922.1">
    <property type="nucleotide sequence ID" value="NZ_JAOQJD010000002.1"/>
</dbReference>
<keyword evidence="6" id="KW-1185">Reference proteome</keyword>
<dbReference type="Proteomes" id="UP001481872">
    <property type="component" value="Unassembled WGS sequence"/>
</dbReference>
<accession>A0ABV1J4E4</accession>
<organism evidence="5 6">
    <name type="scientific">Aedoeadaptatus acetigenes</name>
    <dbReference type="NCBI Taxonomy" id="2981723"/>
    <lineage>
        <taxon>Bacteria</taxon>
        <taxon>Bacillati</taxon>
        <taxon>Bacillota</taxon>
        <taxon>Tissierellia</taxon>
        <taxon>Tissierellales</taxon>
        <taxon>Peptoniphilaceae</taxon>
        <taxon>Aedoeadaptatus</taxon>
    </lineage>
</organism>
<keyword evidence="3 5" id="KW-0378">Hydrolase</keyword>